<evidence type="ECO:0000313" key="4">
    <source>
        <dbReference type="Proteomes" id="UP000290174"/>
    </source>
</evidence>
<sequence>MIDEKAVTDFIYREAELLDAMQWQSWLDLFHPEGRYWMPLEWQQQDPVLQPSLMYEDLLLLKVRVERLAGERTFSQKPKSRCHHLLQAPRIIACDAAAGVFRARTSYIYTETRGDLLERYSGWASHDLVQVGDGLKIKLKRVDLVNFDAPFGNIQLFM</sequence>
<keyword evidence="2" id="KW-0560">Oxidoreductase</keyword>
<dbReference type="InterPro" id="IPR032710">
    <property type="entry name" value="NTF2-like_dom_sf"/>
</dbReference>
<keyword evidence="3" id="KW-0223">Dioxygenase</keyword>
<dbReference type="Proteomes" id="UP000290174">
    <property type="component" value="Unassembled WGS sequence"/>
</dbReference>
<dbReference type="PANTHER" id="PTHR41534">
    <property type="entry name" value="BLR3401 PROTEIN"/>
    <property type="match status" value="1"/>
</dbReference>
<evidence type="ECO:0000256" key="1">
    <source>
        <dbReference type="ARBA" id="ARBA00009570"/>
    </source>
</evidence>
<reference evidence="3 4" key="1">
    <citation type="submission" date="2018-11" db="EMBL/GenBank/DDBJ databases">
        <title>Bradyrhizobium sp. nov., isolated from effective nodules of peanut in China.</title>
        <authorList>
            <person name="Li Y."/>
        </authorList>
    </citation>
    <scope>NUCLEOTIDE SEQUENCE [LARGE SCALE GENOMIC DNA]</scope>
    <source>
        <strain evidence="3 4">CCBAU 51770</strain>
    </source>
</reference>
<dbReference type="GO" id="GO:0051213">
    <property type="term" value="F:dioxygenase activity"/>
    <property type="evidence" value="ECO:0007669"/>
    <property type="project" value="UniProtKB-KW"/>
</dbReference>
<dbReference type="RefSeq" id="WP_128956242.1">
    <property type="nucleotide sequence ID" value="NZ_RKMK01000017.1"/>
</dbReference>
<dbReference type="SUPFAM" id="SSF54427">
    <property type="entry name" value="NTF2-like"/>
    <property type="match status" value="1"/>
</dbReference>
<evidence type="ECO:0000256" key="2">
    <source>
        <dbReference type="ARBA" id="ARBA00023002"/>
    </source>
</evidence>
<comment type="caution">
    <text evidence="3">The sequence shown here is derived from an EMBL/GenBank/DDBJ whole genome shotgun (WGS) entry which is preliminary data.</text>
</comment>
<dbReference type="EMBL" id="RKMK01000017">
    <property type="protein sequence ID" value="RXG94640.1"/>
    <property type="molecule type" value="Genomic_DNA"/>
</dbReference>
<dbReference type="AlphaFoldDB" id="A0A4Q0QKW5"/>
<gene>
    <name evidence="3" type="ORF">EAS61_19260</name>
</gene>
<proteinExistence type="inferred from homology"/>
<name>A0A4Q0QKW5_9BRAD</name>
<accession>A0A4Q0QKW5</accession>
<organism evidence="3 4">
    <name type="scientific">Bradyrhizobium zhanjiangense</name>
    <dbReference type="NCBI Taxonomy" id="1325107"/>
    <lineage>
        <taxon>Bacteria</taxon>
        <taxon>Pseudomonadati</taxon>
        <taxon>Pseudomonadota</taxon>
        <taxon>Alphaproteobacteria</taxon>
        <taxon>Hyphomicrobiales</taxon>
        <taxon>Nitrobacteraceae</taxon>
        <taxon>Bradyrhizobium</taxon>
    </lineage>
</organism>
<evidence type="ECO:0000313" key="3">
    <source>
        <dbReference type="EMBL" id="RXG94640.1"/>
    </source>
</evidence>
<dbReference type="GO" id="GO:0019380">
    <property type="term" value="P:3-phenylpropionate catabolic process"/>
    <property type="evidence" value="ECO:0007669"/>
    <property type="project" value="TreeGrafter"/>
</dbReference>
<dbReference type="PANTHER" id="PTHR41534:SF1">
    <property type="entry name" value="BLR3401 PROTEIN"/>
    <property type="match status" value="1"/>
</dbReference>
<dbReference type="Pfam" id="PF00866">
    <property type="entry name" value="Ring_hydroxyl_B"/>
    <property type="match status" value="1"/>
</dbReference>
<dbReference type="InterPro" id="IPR000391">
    <property type="entry name" value="Rng_hydr_dOase-bsu"/>
</dbReference>
<dbReference type="CDD" id="cd00667">
    <property type="entry name" value="ring_hydroxylating_dioxygenases_beta"/>
    <property type="match status" value="1"/>
</dbReference>
<dbReference type="Gene3D" id="3.10.450.50">
    <property type="match status" value="1"/>
</dbReference>
<comment type="similarity">
    <text evidence="1">Belongs to the bacterial ring-hydroxylating dioxygenase beta subunit family.</text>
</comment>
<protein>
    <submittedName>
        <fullName evidence="3">Phenylpropionate dioxygenase</fullName>
    </submittedName>
</protein>